<keyword evidence="2" id="KW-1185">Reference proteome</keyword>
<evidence type="ECO:0000313" key="1">
    <source>
        <dbReference type="EMBL" id="WIX77715.1"/>
    </source>
</evidence>
<reference evidence="1 2" key="1">
    <citation type="submission" date="2023-06" db="EMBL/GenBank/DDBJ databases">
        <authorList>
            <person name="Oyuntsetseg B."/>
            <person name="Kim S.B."/>
        </authorList>
    </citation>
    <scope>NUCLEOTIDE SEQUENCE [LARGE SCALE GENOMIC DNA]</scope>
    <source>
        <strain evidence="1 2">2-15</strain>
    </source>
</reference>
<proteinExistence type="predicted"/>
<dbReference type="Proteomes" id="UP001236014">
    <property type="component" value="Chromosome"/>
</dbReference>
<accession>A0A9Y2IEL9</accession>
<name>A0A9Y2IEL9_9PSEU</name>
<evidence type="ECO:0000313" key="2">
    <source>
        <dbReference type="Proteomes" id="UP001236014"/>
    </source>
</evidence>
<dbReference type="EMBL" id="CP127294">
    <property type="protein sequence ID" value="WIX77715.1"/>
    <property type="molecule type" value="Genomic_DNA"/>
</dbReference>
<organism evidence="1 2">
    <name type="scientific">Amycolatopsis carbonis</name>
    <dbReference type="NCBI Taxonomy" id="715471"/>
    <lineage>
        <taxon>Bacteria</taxon>
        <taxon>Bacillati</taxon>
        <taxon>Actinomycetota</taxon>
        <taxon>Actinomycetes</taxon>
        <taxon>Pseudonocardiales</taxon>
        <taxon>Pseudonocardiaceae</taxon>
        <taxon>Amycolatopsis</taxon>
    </lineage>
</organism>
<sequence>MLAGDHGPLTGIPVLLKDNIDVLGRNSARPCCCDEGMGRELSCRQVAGGKQRRPSGLGVE</sequence>
<gene>
    <name evidence="1" type="ORF">QRX50_40975</name>
</gene>
<protein>
    <submittedName>
        <fullName evidence="1">Uncharacterized protein</fullName>
    </submittedName>
</protein>
<dbReference type="AlphaFoldDB" id="A0A9Y2IEL9"/>
<dbReference type="KEGG" id="acab:QRX50_40975"/>